<evidence type="ECO:0000256" key="1">
    <source>
        <dbReference type="ARBA" id="ARBA00022630"/>
    </source>
</evidence>
<dbReference type="InterPro" id="IPR016169">
    <property type="entry name" value="FAD-bd_PCMH_sub2"/>
</dbReference>
<dbReference type="EMBL" id="JAKREW010000015">
    <property type="protein sequence ID" value="MCG7506593.1"/>
    <property type="molecule type" value="Genomic_DNA"/>
</dbReference>
<dbReference type="RefSeq" id="WP_239366907.1">
    <property type="nucleotide sequence ID" value="NZ_JAKREW010000015.1"/>
</dbReference>
<accession>A0ABS9QIA4</accession>
<dbReference type="PANTHER" id="PTHR43762:SF1">
    <property type="entry name" value="D-ARABINONO-1,4-LACTONE OXIDASE"/>
    <property type="match status" value="1"/>
</dbReference>
<evidence type="ECO:0000259" key="3">
    <source>
        <dbReference type="PROSITE" id="PS51387"/>
    </source>
</evidence>
<evidence type="ECO:0000256" key="2">
    <source>
        <dbReference type="ARBA" id="ARBA00022827"/>
    </source>
</evidence>
<feature type="domain" description="FAD-binding PCMH-type" evidence="3">
    <location>
        <begin position="89"/>
        <end position="261"/>
    </location>
</feature>
<dbReference type="InterPro" id="IPR016166">
    <property type="entry name" value="FAD-bd_PCMH"/>
</dbReference>
<dbReference type="PROSITE" id="PS51387">
    <property type="entry name" value="FAD_PCMH"/>
    <property type="match status" value="1"/>
</dbReference>
<dbReference type="SUPFAM" id="SSF56176">
    <property type="entry name" value="FAD-binding/transporter-associated domain-like"/>
    <property type="match status" value="1"/>
</dbReference>
<name>A0ABS9QIA4_9HYPH</name>
<reference evidence="4 5" key="1">
    <citation type="submission" date="2022-02" db="EMBL/GenBank/DDBJ databases">
        <title>Draft genome sequence of Mezorhizobium retamae strain IRAMC:0171 isolated from Retama raetam nodules.</title>
        <authorList>
            <person name="Bengaied R."/>
            <person name="Sbissi I."/>
            <person name="Huber K."/>
            <person name="Ghodbane F."/>
            <person name="Nouioui I."/>
            <person name="Tarhouni M."/>
            <person name="Gtari M."/>
        </authorList>
    </citation>
    <scope>NUCLEOTIDE SEQUENCE [LARGE SCALE GENOMIC DNA]</scope>
    <source>
        <strain evidence="4 5">IRAMC:0171</strain>
    </source>
</reference>
<keyword evidence="5" id="KW-1185">Reference proteome</keyword>
<dbReference type="InterPro" id="IPR006094">
    <property type="entry name" value="Oxid_FAD_bind_N"/>
</dbReference>
<keyword evidence="2" id="KW-0274">FAD</keyword>
<dbReference type="InterPro" id="IPR016164">
    <property type="entry name" value="FAD-linked_Oxase-like_C"/>
</dbReference>
<dbReference type="InterPro" id="IPR036318">
    <property type="entry name" value="FAD-bd_PCMH-like_sf"/>
</dbReference>
<sequence length="548" mass="59902">MAGQGMGNRQNGWRPTRRLLLGAAVVGGAVLWGGNTVARLMRSPASVKDAGRIPDVDGHTLALKPLDNVPPHNAGLTWLTKGGTVNDASGLSRTPVYGMVEVGSEKDVAEALSFARANGLKVSMAAVRHSMGGHAFDDNALVLDMRKFNAVAVDAAARTMTVQPGATWHDIQNILHPRFAVKAMQSTDIFSVGGSLSVNAHGMDHQAGSVAGSIRSLRVMLADGSVLNCSASENTDLFRHVVGGYGLFGVVLEATLDIVDNAVYRTTREIIKSEEFPRFFEEVLEPNREIGLFYGHLSTAPGNFLEDMIVYRYGKVAEQPPGDQPPIGEPGAVGVKRLIMNLAKWGGPFQELKWFTEKTLEPRFESCTVTRTAAMGEGEACLVTRNNPMHDSVPYLFNDLVGETDILHEYFVPRAAYNAYVAEVRTILRNQPLPVLNASVRVVHKEDIALNYAPAPAFSLVLYINQPTTDDGNIQMRQLTRALIDATIRHGGRFFLPYQLHYTGTQLLASYPELPFFLARKRSYDPDELFSSTFYRALKALSPNATES</sequence>
<evidence type="ECO:0000313" key="4">
    <source>
        <dbReference type="EMBL" id="MCG7506593.1"/>
    </source>
</evidence>
<dbReference type="PANTHER" id="PTHR43762">
    <property type="entry name" value="L-GULONOLACTONE OXIDASE"/>
    <property type="match status" value="1"/>
</dbReference>
<comment type="caution">
    <text evidence="4">The sequence shown here is derived from an EMBL/GenBank/DDBJ whole genome shotgun (WGS) entry which is preliminary data.</text>
</comment>
<dbReference type="InterPro" id="IPR010031">
    <property type="entry name" value="FAD_lactone_oxidase-like"/>
</dbReference>
<dbReference type="Gene3D" id="3.30.43.10">
    <property type="entry name" value="Uridine Diphospho-n-acetylenolpyruvylglucosamine Reductase, domain 2"/>
    <property type="match status" value="1"/>
</dbReference>
<protein>
    <submittedName>
        <fullName evidence="4">FAD-binding oxidoreductase</fullName>
    </submittedName>
</protein>
<dbReference type="Gene3D" id="3.30.465.10">
    <property type="match status" value="1"/>
</dbReference>
<keyword evidence="1" id="KW-0285">Flavoprotein</keyword>
<dbReference type="InterPro" id="IPR016167">
    <property type="entry name" value="FAD-bd_PCMH_sub1"/>
</dbReference>
<proteinExistence type="predicted"/>
<dbReference type="Pfam" id="PF01565">
    <property type="entry name" value="FAD_binding_4"/>
    <property type="match status" value="1"/>
</dbReference>
<dbReference type="SUPFAM" id="SSF55103">
    <property type="entry name" value="FAD-linked oxidases, C-terminal domain"/>
    <property type="match status" value="1"/>
</dbReference>
<gene>
    <name evidence="4" type="ORF">L4923_16315</name>
</gene>
<evidence type="ECO:0000313" key="5">
    <source>
        <dbReference type="Proteomes" id="UP001201701"/>
    </source>
</evidence>
<dbReference type="Proteomes" id="UP001201701">
    <property type="component" value="Unassembled WGS sequence"/>
</dbReference>
<organism evidence="4 5">
    <name type="scientific">Mesorhizobium retamae</name>
    <dbReference type="NCBI Taxonomy" id="2912854"/>
    <lineage>
        <taxon>Bacteria</taxon>
        <taxon>Pseudomonadati</taxon>
        <taxon>Pseudomonadota</taxon>
        <taxon>Alphaproteobacteria</taxon>
        <taxon>Hyphomicrobiales</taxon>
        <taxon>Phyllobacteriaceae</taxon>
        <taxon>Mesorhizobium</taxon>
    </lineage>
</organism>